<dbReference type="PANTHER" id="PTHR30404:SF0">
    <property type="entry name" value="N-ACETYLMURAMOYL-L-ALANINE AMIDASE AMIC"/>
    <property type="match status" value="1"/>
</dbReference>
<comment type="caution">
    <text evidence="5">The sequence shown here is derived from an EMBL/GenBank/DDBJ whole genome shotgun (WGS) entry which is preliminary data.</text>
</comment>
<dbReference type="RefSeq" id="WP_380866568.1">
    <property type="nucleotide sequence ID" value="NZ_JBHUMA010000003.1"/>
</dbReference>
<proteinExistence type="predicted"/>
<reference evidence="6" key="1">
    <citation type="journal article" date="2019" name="Int. J. Syst. Evol. Microbiol.">
        <title>The Global Catalogue of Microorganisms (GCM) 10K type strain sequencing project: providing services to taxonomists for standard genome sequencing and annotation.</title>
        <authorList>
            <consortium name="The Broad Institute Genomics Platform"/>
            <consortium name="The Broad Institute Genome Sequencing Center for Infectious Disease"/>
            <person name="Wu L."/>
            <person name="Ma J."/>
        </authorList>
    </citation>
    <scope>NUCLEOTIDE SEQUENCE [LARGE SCALE GENOMIC DNA]</scope>
    <source>
        <strain evidence="6">KCTC 42248</strain>
    </source>
</reference>
<evidence type="ECO:0000259" key="4">
    <source>
        <dbReference type="SMART" id="SM00646"/>
    </source>
</evidence>
<comment type="catalytic activity">
    <reaction evidence="1">
        <text>Hydrolyzes the link between N-acetylmuramoyl residues and L-amino acid residues in certain cell-wall glycopeptides.</text>
        <dbReference type="EC" id="3.5.1.28"/>
    </reaction>
</comment>
<keyword evidence="6" id="KW-1185">Reference proteome</keyword>
<evidence type="ECO:0000313" key="5">
    <source>
        <dbReference type="EMBL" id="MFD2597418.1"/>
    </source>
</evidence>
<dbReference type="PANTHER" id="PTHR30404">
    <property type="entry name" value="N-ACETYLMURAMOYL-L-ALANINE AMIDASE"/>
    <property type="match status" value="1"/>
</dbReference>
<gene>
    <name evidence="5" type="ORF">ACFSQ3_00525</name>
</gene>
<evidence type="ECO:0000256" key="3">
    <source>
        <dbReference type="ARBA" id="ARBA00022801"/>
    </source>
</evidence>
<dbReference type="EC" id="3.5.1.28" evidence="2"/>
<protein>
    <recommendedName>
        <fullName evidence="2">N-acetylmuramoyl-L-alanine amidase</fullName>
        <ecNumber evidence="2">3.5.1.28</ecNumber>
    </recommendedName>
</protein>
<evidence type="ECO:0000256" key="2">
    <source>
        <dbReference type="ARBA" id="ARBA00011901"/>
    </source>
</evidence>
<keyword evidence="3" id="KW-0378">Hydrolase</keyword>
<dbReference type="InterPro" id="IPR002508">
    <property type="entry name" value="MurNAc-LAA_cat"/>
</dbReference>
<evidence type="ECO:0000313" key="6">
    <source>
        <dbReference type="Proteomes" id="UP001597393"/>
    </source>
</evidence>
<dbReference type="Pfam" id="PF01520">
    <property type="entry name" value="Amidase_3"/>
    <property type="match status" value="1"/>
</dbReference>
<dbReference type="Gene3D" id="3.40.630.40">
    <property type="entry name" value="Zn-dependent exopeptidases"/>
    <property type="match status" value="1"/>
</dbReference>
<dbReference type="Proteomes" id="UP001597393">
    <property type="component" value="Unassembled WGS sequence"/>
</dbReference>
<dbReference type="SMART" id="SM00646">
    <property type="entry name" value="Ami_3"/>
    <property type="match status" value="1"/>
</dbReference>
<sequence>MKTTKSLFLLFFLFISISFFGSFQDPVSDNPPQGLKVIVLDAGHGGKDPGAVGARSREKDVALQVVLSLGKKIQRDMPGVKVIYTRTGDTYPKLYERPALANSNHADLFISVHLNSAGRSGRSARGTETFVLGFNNMVNQDVAIRENASILLEDNYEENYGGFDPNDPSTYIVFQLMKRQYRDKSIKLASYMQAEYTRSGRINRGVKELPLAVLKTAGMPAVLTEIGFISNSEEEQYMMSGKGQEEIVENLYNAINTYRKNL</sequence>
<name>A0ABW5NFV3_9SPHI</name>
<accession>A0ABW5NFV3</accession>
<evidence type="ECO:0000256" key="1">
    <source>
        <dbReference type="ARBA" id="ARBA00001561"/>
    </source>
</evidence>
<dbReference type="SUPFAM" id="SSF53187">
    <property type="entry name" value="Zn-dependent exopeptidases"/>
    <property type="match status" value="1"/>
</dbReference>
<dbReference type="EMBL" id="JBHUMA010000003">
    <property type="protein sequence ID" value="MFD2597418.1"/>
    <property type="molecule type" value="Genomic_DNA"/>
</dbReference>
<dbReference type="CDD" id="cd02696">
    <property type="entry name" value="MurNAc-LAA"/>
    <property type="match status" value="1"/>
</dbReference>
<dbReference type="InterPro" id="IPR050695">
    <property type="entry name" value="N-acetylmuramoyl_amidase_3"/>
</dbReference>
<organism evidence="5 6">
    <name type="scientific">Sphingobacterium corticis</name>
    <dbReference type="NCBI Taxonomy" id="1812823"/>
    <lineage>
        <taxon>Bacteria</taxon>
        <taxon>Pseudomonadati</taxon>
        <taxon>Bacteroidota</taxon>
        <taxon>Sphingobacteriia</taxon>
        <taxon>Sphingobacteriales</taxon>
        <taxon>Sphingobacteriaceae</taxon>
        <taxon>Sphingobacterium</taxon>
    </lineage>
</organism>
<feature type="domain" description="MurNAc-LAA" evidence="4">
    <location>
        <begin position="98"/>
        <end position="256"/>
    </location>
</feature>